<dbReference type="GO" id="GO:0009253">
    <property type="term" value="P:peptidoglycan catabolic process"/>
    <property type="evidence" value="ECO:0007669"/>
    <property type="project" value="InterPro"/>
</dbReference>
<dbReference type="PANTHER" id="PTHR30417">
    <property type="entry name" value="N-ACETYLMURAMOYL-L-ALANINE AMIDASE AMID"/>
    <property type="match status" value="1"/>
</dbReference>
<keyword evidence="6" id="KW-0961">Cell wall biogenesis/degradation</keyword>
<dbReference type="KEGG" id="vg:28800860"/>
<dbReference type="RefSeq" id="YP_009275707.1">
    <property type="nucleotide sequence ID" value="NC_030932.1"/>
</dbReference>
<dbReference type="Pfam" id="PF08310">
    <property type="entry name" value="LGFP"/>
    <property type="match status" value="2"/>
</dbReference>
<dbReference type="Pfam" id="PF01510">
    <property type="entry name" value="Amidase_2"/>
    <property type="match status" value="1"/>
</dbReference>
<keyword evidence="5" id="KW-0378">Hydrolase</keyword>
<dbReference type="InterPro" id="IPR002502">
    <property type="entry name" value="Amidase_domain"/>
</dbReference>
<dbReference type="InterPro" id="IPR036505">
    <property type="entry name" value="Amidase/PGRP_sf"/>
</dbReference>
<evidence type="ECO:0000256" key="5">
    <source>
        <dbReference type="ARBA" id="ARBA00022801"/>
    </source>
</evidence>
<dbReference type="PANTHER" id="PTHR30417:SF1">
    <property type="entry name" value="N-ACETYLMURAMOYL-L-ALANINE AMIDASE AMID"/>
    <property type="match status" value="1"/>
</dbReference>
<name>A0A0E3T679_9CAUD</name>
<feature type="domain" description="N-acetylmuramoyl-L-alanine amidase" evidence="7">
    <location>
        <begin position="31"/>
        <end position="161"/>
    </location>
</feature>
<dbReference type="SMART" id="SM00644">
    <property type="entry name" value="Ami_2"/>
    <property type="match status" value="1"/>
</dbReference>
<dbReference type="Gene3D" id="3.40.80.10">
    <property type="entry name" value="Peptidoglycan recognition protein-like"/>
    <property type="match status" value="1"/>
</dbReference>
<reference evidence="8 9" key="1">
    <citation type="journal article" date="2015" name="Sci. Rep.">
        <title>Bacteriophages of wastewater foaming-associated filamentous Gordonia reduce host levels in raw activated sludge.</title>
        <authorList>
            <person name="Liu M."/>
            <person name="Gill J.J."/>
            <person name="Young R."/>
            <person name="Summer E.J."/>
        </authorList>
    </citation>
    <scope>NUCLEOTIDE SEQUENCE [LARGE SCALE GENOMIC DNA]</scope>
</reference>
<organism evidence="8 9">
    <name type="scientific">Gordonia phage Gsput1</name>
    <dbReference type="NCBI Taxonomy" id="1622193"/>
    <lineage>
        <taxon>Viruses</taxon>
        <taxon>Duplodnaviria</taxon>
        <taxon>Heunggongvirae</taxon>
        <taxon>Uroviricota</taxon>
        <taxon>Caudoviricetes</taxon>
        <taxon>Ruthgordonvirinae</taxon>
        <taxon>Gesputvirus</taxon>
        <taxon>Gesputvirus gsput1</taxon>
    </lineage>
</organism>
<dbReference type="GeneID" id="28800860"/>
<comment type="catalytic activity">
    <reaction evidence="1">
        <text>Hydrolyzes the link between N-acetylmuramoyl residues and L-amino acid residues in certain cell-wall glycopeptides.</text>
        <dbReference type="EC" id="3.5.1.28"/>
    </reaction>
</comment>
<evidence type="ECO:0000256" key="6">
    <source>
        <dbReference type="ARBA" id="ARBA00023316"/>
    </source>
</evidence>
<dbReference type="GO" id="GO:0042742">
    <property type="term" value="P:defense response to bacterium"/>
    <property type="evidence" value="ECO:0007669"/>
    <property type="project" value="UniProtKB-KW"/>
</dbReference>
<dbReference type="OrthoDB" id="10145at10239"/>
<evidence type="ECO:0000256" key="2">
    <source>
        <dbReference type="ARBA" id="ARBA00011901"/>
    </source>
</evidence>
<dbReference type="EMBL" id="KP790011">
    <property type="protein sequence ID" value="AKC03046.1"/>
    <property type="molecule type" value="Genomic_DNA"/>
</dbReference>
<evidence type="ECO:0000313" key="8">
    <source>
        <dbReference type="EMBL" id="AKC03046.1"/>
    </source>
</evidence>
<dbReference type="InterPro" id="IPR013207">
    <property type="entry name" value="LGFP"/>
</dbReference>
<evidence type="ECO:0000256" key="1">
    <source>
        <dbReference type="ARBA" id="ARBA00001561"/>
    </source>
</evidence>
<keyword evidence="3" id="KW-0929">Antimicrobial</keyword>
<gene>
    <name evidence="8" type="ORF">Gsput1_21</name>
</gene>
<dbReference type="GO" id="GO:0071555">
    <property type="term" value="P:cell wall organization"/>
    <property type="evidence" value="ECO:0007669"/>
    <property type="project" value="UniProtKB-KW"/>
</dbReference>
<protein>
    <recommendedName>
        <fullName evidence="2">N-acetylmuramoyl-L-alanine amidase</fullName>
        <ecNumber evidence="2">3.5.1.28</ecNumber>
    </recommendedName>
</protein>
<evidence type="ECO:0000259" key="7">
    <source>
        <dbReference type="SMART" id="SM00644"/>
    </source>
</evidence>
<keyword evidence="4" id="KW-0081">Bacteriolytic enzyme</keyword>
<keyword evidence="9" id="KW-1185">Reference proteome</keyword>
<accession>A0A0E3T679</accession>
<evidence type="ECO:0000313" key="9">
    <source>
        <dbReference type="Proteomes" id="UP000033018"/>
    </source>
</evidence>
<dbReference type="SUPFAM" id="SSF55846">
    <property type="entry name" value="N-acetylmuramoyl-L-alanine amidase-like"/>
    <property type="match status" value="1"/>
</dbReference>
<evidence type="ECO:0000256" key="4">
    <source>
        <dbReference type="ARBA" id="ARBA00022638"/>
    </source>
</evidence>
<dbReference type="Proteomes" id="UP000033018">
    <property type="component" value="Segment"/>
</dbReference>
<dbReference type="InterPro" id="IPR051206">
    <property type="entry name" value="NAMLAA_amidase_2"/>
</dbReference>
<dbReference type="GO" id="GO:0009254">
    <property type="term" value="P:peptidoglycan turnover"/>
    <property type="evidence" value="ECO:0007669"/>
    <property type="project" value="TreeGrafter"/>
</dbReference>
<evidence type="ECO:0000256" key="3">
    <source>
        <dbReference type="ARBA" id="ARBA00022529"/>
    </source>
</evidence>
<dbReference type="EC" id="3.5.1.28" evidence="2"/>
<proteinExistence type="predicted"/>
<dbReference type="GO" id="GO:0001897">
    <property type="term" value="P:symbiont-mediated cytolysis of host cell"/>
    <property type="evidence" value="ECO:0007669"/>
    <property type="project" value="UniProtKB-ARBA"/>
</dbReference>
<sequence length="364" mass="40607">MDQGAEFGNVERRCAVVDYFKVEPDYTRLMNKHYTRGRGGSRIEFITRHHNGGVSSTDGSWDTWQSREASAHYQIETTGRVGQLVNDGDTAWANGNASANARTIAIEHSNNGGADYAMNDATVVAGAKWAAALCWFYKLGRPQYGKNIRDHRDFYSTACPYHLANGGKYHARYMQVAQAHYDSMVGAKLAPVINEIDSEANRAKVWLGKRITKGENVTPDGKGRFAQFENGYVYFHPDVRSNQPSGDRAIAVPTHVFETWAVLGWETGPLGYPLARHAVIEGVGDIQGFQGGVIYRKYGEPGYFVTGRIWDRFAATGYENGNGWPTTNERDFDGGRMQRFENLDMLYHPSTVSRLAHGKVSGEW</sequence>
<dbReference type="GO" id="GO:0008745">
    <property type="term" value="F:N-acetylmuramoyl-L-alanine amidase activity"/>
    <property type="evidence" value="ECO:0007669"/>
    <property type="project" value="UniProtKB-EC"/>
</dbReference>